<evidence type="ECO:0000313" key="1">
    <source>
        <dbReference type="EMBL" id="MDI2091812.1"/>
    </source>
</evidence>
<organism evidence="1 2">
    <name type="scientific">Commensalibacter oyaizuii</name>
    <dbReference type="NCBI Taxonomy" id="3043873"/>
    <lineage>
        <taxon>Bacteria</taxon>
        <taxon>Pseudomonadati</taxon>
        <taxon>Pseudomonadota</taxon>
        <taxon>Alphaproteobacteria</taxon>
        <taxon>Acetobacterales</taxon>
        <taxon>Acetobacteraceae</taxon>
    </lineage>
</organism>
<evidence type="ECO:0000313" key="2">
    <source>
        <dbReference type="Proteomes" id="UP001431634"/>
    </source>
</evidence>
<reference evidence="1" key="1">
    <citation type="submission" date="2023-05" db="EMBL/GenBank/DDBJ databases">
        <title>Whole genome sequence of Commensalibacter sp.</title>
        <authorList>
            <person name="Charoenyingcharoen P."/>
            <person name="Yukphan P."/>
        </authorList>
    </citation>
    <scope>NUCLEOTIDE SEQUENCE</scope>
    <source>
        <strain evidence="1">TBRC 16381</strain>
    </source>
</reference>
<proteinExistence type="predicted"/>
<name>A0ABT6Q3Y6_9PROT</name>
<dbReference type="RefSeq" id="WP_281448896.1">
    <property type="nucleotide sequence ID" value="NZ_JASBAO010000001.1"/>
</dbReference>
<sequence length="47" mass="5252">MITYVTCVEAFEAVDHTVNAPTKNALYGKPTEKSKPSPWEYGYVLTT</sequence>
<comment type="caution">
    <text evidence="1">The sequence shown here is derived from an EMBL/GenBank/DDBJ whole genome shotgun (WGS) entry which is preliminary data.</text>
</comment>
<dbReference type="Proteomes" id="UP001431634">
    <property type="component" value="Unassembled WGS sequence"/>
</dbReference>
<keyword evidence="2" id="KW-1185">Reference proteome</keyword>
<gene>
    <name evidence="1" type="ORF">QJV27_10595</name>
</gene>
<dbReference type="EMBL" id="JASBAO010000001">
    <property type="protein sequence ID" value="MDI2091812.1"/>
    <property type="molecule type" value="Genomic_DNA"/>
</dbReference>
<accession>A0ABT6Q3Y6</accession>
<protein>
    <submittedName>
        <fullName evidence="1">Uncharacterized protein</fullName>
    </submittedName>
</protein>